<evidence type="ECO:0000256" key="3">
    <source>
        <dbReference type="ARBA" id="ARBA00008388"/>
    </source>
</evidence>
<dbReference type="GO" id="GO:0010230">
    <property type="term" value="P:alternative respiration"/>
    <property type="evidence" value="ECO:0007669"/>
    <property type="project" value="TreeGrafter"/>
</dbReference>
<evidence type="ECO:0000256" key="9">
    <source>
        <dbReference type="ARBA" id="ARBA00022989"/>
    </source>
</evidence>
<evidence type="ECO:0000256" key="14">
    <source>
        <dbReference type="SAM" id="MobiDB-lite"/>
    </source>
</evidence>
<keyword evidence="17" id="KW-1185">Reference proteome</keyword>
<dbReference type="PANTHER" id="PTHR31803">
    <property type="entry name" value="ALTERNATIVE OXIDASE"/>
    <property type="match status" value="1"/>
</dbReference>
<keyword evidence="12 13" id="KW-0472">Membrane</keyword>
<evidence type="ECO:0000256" key="12">
    <source>
        <dbReference type="ARBA" id="ARBA00023136"/>
    </source>
</evidence>
<dbReference type="GO" id="GO:0102721">
    <property type="term" value="F:ubiquinol:oxygen oxidoreductase activity"/>
    <property type="evidence" value="ECO:0007669"/>
    <property type="project" value="UniProtKB-EC"/>
</dbReference>
<sequence>MNAGHSFETKTLTLRRNLSWHKGIIKVIPSANRNGSNYEGAKPRILRGQTRLPFRAKTQKVRVPKSVSAVPTVSLDKTSPEGSQVTRPGDGRAQQSDEEAKQLRFQRKWAKKSAHEPRSGFGLAAENFVEEARHLATQGPSRPTLAKGVRDHLRLSNARIMAVEVAREPVATSPVIKALYVSLCWLLDTVYEEKPIQRFWFLKVVARSPYFSYVSVIHLFESLGWWRAAELRKLHFAQEWNEMHHLLIMESLGGNLAWIDRFFAFHSVTVYYWALVVLYIIKPELSYNFSHLLEYHAVDTCSAFLQVNEDALKNLPAPKVAVQYYKTGDLYLFDSFQTRPSPEDPVVLRRPPCDNLYDTFQNICDDEWEHVKTMKSCEQWCRGGNSPTEMLSSLYDIEDMLDPSEVVIIKKRKAWSDFAQEINDTNAKS</sequence>
<dbReference type="Gene3D" id="1.20.1260.140">
    <property type="entry name" value="Alternative oxidase"/>
    <property type="match status" value="1"/>
</dbReference>
<reference evidence="15 17" key="1">
    <citation type="journal article" date="2015" name="Genome Biol. Evol.">
        <title>Comparative Genomics of a Bacterivorous Green Alga Reveals Evolutionary Causalities and Consequences of Phago-Mixotrophic Mode of Nutrition.</title>
        <authorList>
            <person name="Burns J.A."/>
            <person name="Paasch A."/>
            <person name="Narechania A."/>
            <person name="Kim E."/>
        </authorList>
    </citation>
    <scope>NUCLEOTIDE SEQUENCE [LARGE SCALE GENOMIC DNA]</scope>
    <source>
        <strain evidence="15">PLY_AMNH</strain>
    </source>
</reference>
<keyword evidence="7 13" id="KW-0479">Metal-binding</keyword>
<evidence type="ECO:0000256" key="8">
    <source>
        <dbReference type="ARBA" id="ARBA00022982"/>
    </source>
</evidence>
<evidence type="ECO:0000256" key="6">
    <source>
        <dbReference type="ARBA" id="ARBA00022692"/>
    </source>
</evidence>
<organism evidence="15 17">
    <name type="scientific">Cymbomonas tetramitiformis</name>
    <dbReference type="NCBI Taxonomy" id="36881"/>
    <lineage>
        <taxon>Eukaryota</taxon>
        <taxon>Viridiplantae</taxon>
        <taxon>Chlorophyta</taxon>
        <taxon>Pyramimonadophyceae</taxon>
        <taxon>Pyramimonadales</taxon>
        <taxon>Pyramimonadaceae</taxon>
        <taxon>Cymbomonas</taxon>
    </lineage>
</organism>
<feature type="region of interest" description="Disordered" evidence="14">
    <location>
        <begin position="63"/>
        <end position="101"/>
    </location>
</feature>
<dbReference type="EMBL" id="LGRX02031767">
    <property type="protein sequence ID" value="KAK3244522.1"/>
    <property type="molecule type" value="Genomic_DNA"/>
</dbReference>
<dbReference type="PANTHER" id="PTHR31803:SF19">
    <property type="entry name" value="UBIQUINOL OXIDASE"/>
    <property type="match status" value="1"/>
</dbReference>
<evidence type="ECO:0000313" key="17">
    <source>
        <dbReference type="Proteomes" id="UP001190700"/>
    </source>
</evidence>
<proteinExistence type="inferred from homology"/>
<name>A0AAE0EY56_9CHLO</name>
<evidence type="ECO:0000256" key="4">
    <source>
        <dbReference type="ARBA" id="ARBA00022448"/>
    </source>
</evidence>
<comment type="catalytic activity">
    <reaction evidence="1 13">
        <text>2 a ubiquinol + O2 = 2 a ubiquinone + 2 H2O</text>
        <dbReference type="Rhea" id="RHEA:30255"/>
        <dbReference type="Rhea" id="RHEA-COMP:9565"/>
        <dbReference type="Rhea" id="RHEA-COMP:9566"/>
        <dbReference type="ChEBI" id="CHEBI:15377"/>
        <dbReference type="ChEBI" id="CHEBI:15379"/>
        <dbReference type="ChEBI" id="CHEBI:16389"/>
        <dbReference type="ChEBI" id="CHEBI:17976"/>
        <dbReference type="EC" id="1.10.3.11"/>
    </reaction>
</comment>
<evidence type="ECO:0000256" key="10">
    <source>
        <dbReference type="ARBA" id="ARBA00023002"/>
    </source>
</evidence>
<accession>A0AAE0EY56</accession>
<evidence type="ECO:0000256" key="2">
    <source>
        <dbReference type="ARBA" id="ARBA00004370"/>
    </source>
</evidence>
<feature type="compositionally biased region" description="Polar residues" evidence="14">
    <location>
        <begin position="69"/>
        <end position="86"/>
    </location>
</feature>
<comment type="cofactor">
    <cofactor evidence="13">
        <name>Fe cation</name>
        <dbReference type="ChEBI" id="CHEBI:24875"/>
    </cofactor>
    <text evidence="13">Binds 2 iron ions per subunit.</text>
</comment>
<dbReference type="GO" id="GO:0046872">
    <property type="term" value="F:metal ion binding"/>
    <property type="evidence" value="ECO:0007669"/>
    <property type="project" value="UniProtKB-UniRule"/>
</dbReference>
<evidence type="ECO:0000256" key="13">
    <source>
        <dbReference type="RuleBase" id="RU003779"/>
    </source>
</evidence>
<dbReference type="EC" id="1.10.3.11" evidence="13"/>
<gene>
    <name evidence="16" type="ORF">CYMTET_14026</name>
    <name evidence="15" type="ORF">CYMTET_45866</name>
</gene>
<keyword evidence="10 13" id="KW-0560">Oxidoreductase</keyword>
<dbReference type="InterPro" id="IPR038659">
    <property type="entry name" value="AOX_sf"/>
</dbReference>
<dbReference type="GO" id="GO:0098803">
    <property type="term" value="C:respiratory chain complex"/>
    <property type="evidence" value="ECO:0007669"/>
    <property type="project" value="UniProtKB-UniRule"/>
</dbReference>
<keyword evidence="4" id="KW-0813">Transport</keyword>
<keyword evidence="8 13" id="KW-0249">Electron transport</keyword>
<evidence type="ECO:0000256" key="1">
    <source>
        <dbReference type="ARBA" id="ARBA00001192"/>
    </source>
</evidence>
<reference evidence="15" key="2">
    <citation type="submission" date="2023-06" db="EMBL/GenBank/DDBJ databases">
        <title>Long-read-based genome assembly of the green algal bacterivore Cymbomonas tetramitiformis.</title>
        <authorList>
            <person name="Gyaltshen Y."/>
            <person name="Rozenberg A."/>
            <person name="Paasch A."/>
            <person name="Burns J.A."/>
            <person name="Warring S."/>
            <person name="Larson R."/>
            <person name="Maurer-Alcala X."/>
            <person name="Dacks J."/>
            <person name="Kim E."/>
        </authorList>
    </citation>
    <scope>NUCLEOTIDE SEQUENCE</scope>
    <source>
        <strain evidence="15">PLY_AMNH</strain>
    </source>
</reference>
<keyword evidence="6 13" id="KW-0812">Transmembrane</keyword>
<evidence type="ECO:0000313" key="15">
    <source>
        <dbReference type="EMBL" id="KAK3244522.1"/>
    </source>
</evidence>
<comment type="caution">
    <text evidence="15">The sequence shown here is derived from an EMBL/GenBank/DDBJ whole genome shotgun (WGS) entry which is preliminary data.</text>
</comment>
<evidence type="ECO:0000313" key="16">
    <source>
        <dbReference type="EMBL" id="KAK3278005.1"/>
    </source>
</evidence>
<dbReference type="GO" id="GO:0016020">
    <property type="term" value="C:membrane"/>
    <property type="evidence" value="ECO:0007669"/>
    <property type="project" value="UniProtKB-SubCell"/>
</dbReference>
<dbReference type="GO" id="GO:0106292">
    <property type="term" value="F:superoxide-generating NADPH oxidase activity"/>
    <property type="evidence" value="ECO:0007669"/>
    <property type="project" value="UniProtKB-ARBA"/>
</dbReference>
<keyword evidence="5 13" id="KW-0679">Respiratory chain</keyword>
<protein>
    <recommendedName>
        <fullName evidence="13">Ubiquinol oxidase</fullName>
        <ecNumber evidence="13">1.10.3.11</ecNumber>
    </recommendedName>
</protein>
<dbReference type="Proteomes" id="UP001190700">
    <property type="component" value="Unassembled WGS sequence"/>
</dbReference>
<dbReference type="Pfam" id="PF01786">
    <property type="entry name" value="AOX"/>
    <property type="match status" value="1"/>
</dbReference>
<comment type="similarity">
    <text evidence="3 13">Belongs to the alternative oxidase family.</text>
</comment>
<dbReference type="GO" id="GO:0009916">
    <property type="term" value="F:alternative oxidase activity"/>
    <property type="evidence" value="ECO:0007669"/>
    <property type="project" value="UniProtKB-UniRule"/>
</dbReference>
<keyword evidence="11 13" id="KW-0408">Iron</keyword>
<dbReference type="EMBL" id="LGRX02005692">
    <property type="protein sequence ID" value="KAK3278005.1"/>
    <property type="molecule type" value="Genomic_DNA"/>
</dbReference>
<dbReference type="GO" id="GO:0005739">
    <property type="term" value="C:mitochondrion"/>
    <property type="evidence" value="ECO:0007669"/>
    <property type="project" value="TreeGrafter"/>
</dbReference>
<dbReference type="InterPro" id="IPR002680">
    <property type="entry name" value="AOX"/>
</dbReference>
<evidence type="ECO:0000256" key="7">
    <source>
        <dbReference type="ARBA" id="ARBA00022723"/>
    </source>
</evidence>
<keyword evidence="9" id="KW-1133">Transmembrane helix</keyword>
<dbReference type="AlphaFoldDB" id="A0AAE0EY56"/>
<comment type="subcellular location">
    <subcellularLocation>
        <location evidence="2">Membrane</location>
    </subcellularLocation>
</comment>
<evidence type="ECO:0000256" key="11">
    <source>
        <dbReference type="ARBA" id="ARBA00023004"/>
    </source>
</evidence>
<evidence type="ECO:0000256" key="5">
    <source>
        <dbReference type="ARBA" id="ARBA00022660"/>
    </source>
</evidence>